<dbReference type="Pfam" id="PF05368">
    <property type="entry name" value="NmrA"/>
    <property type="match status" value="1"/>
</dbReference>
<evidence type="ECO:0000313" key="4">
    <source>
        <dbReference type="EMBL" id="MEU5705675.1"/>
    </source>
</evidence>
<evidence type="ECO:0000313" key="5">
    <source>
        <dbReference type="Proteomes" id="UP001551011"/>
    </source>
</evidence>
<proteinExistence type="inferred from homology"/>
<evidence type="ECO:0000256" key="1">
    <source>
        <dbReference type="ARBA" id="ARBA00006328"/>
    </source>
</evidence>
<dbReference type="PANTHER" id="PTHR42748:SF7">
    <property type="entry name" value="NMRA LIKE REDOX SENSOR 1-RELATED"/>
    <property type="match status" value="1"/>
</dbReference>
<dbReference type="PANTHER" id="PTHR42748">
    <property type="entry name" value="NITROGEN METABOLITE REPRESSION PROTEIN NMRA FAMILY MEMBER"/>
    <property type="match status" value="1"/>
</dbReference>
<feature type="domain" description="NmrA-like" evidence="3">
    <location>
        <begin position="3"/>
        <end position="237"/>
    </location>
</feature>
<dbReference type="InterPro" id="IPR008030">
    <property type="entry name" value="NmrA-like"/>
</dbReference>
<dbReference type="EMBL" id="JBFAEG010000001">
    <property type="protein sequence ID" value="MEU5705675.1"/>
    <property type="molecule type" value="Genomic_DNA"/>
</dbReference>
<dbReference type="SUPFAM" id="SSF51735">
    <property type="entry name" value="NAD(P)-binding Rossmann-fold domains"/>
    <property type="match status" value="1"/>
</dbReference>
<keyword evidence="2" id="KW-0521">NADP</keyword>
<dbReference type="InterPro" id="IPR036291">
    <property type="entry name" value="NAD(P)-bd_dom_sf"/>
</dbReference>
<dbReference type="InterPro" id="IPR051164">
    <property type="entry name" value="NmrA-like_oxidored"/>
</dbReference>
<comment type="caution">
    <text evidence="4">The sequence shown here is derived from an EMBL/GenBank/DDBJ whole genome shotgun (WGS) entry which is preliminary data.</text>
</comment>
<dbReference type="RefSeq" id="WP_030640489.1">
    <property type="nucleotide sequence ID" value="NZ_JBEXDP010000148.1"/>
</dbReference>
<reference evidence="4 5" key="1">
    <citation type="submission" date="2024-06" db="EMBL/GenBank/DDBJ databases">
        <title>The Natural Products Discovery Center: Release of the First 8490 Sequenced Strains for Exploring Actinobacteria Biosynthetic Diversity.</title>
        <authorList>
            <person name="Kalkreuter E."/>
            <person name="Kautsar S.A."/>
            <person name="Yang D."/>
            <person name="Bader C.D."/>
            <person name="Teijaro C.N."/>
            <person name="Fluegel L."/>
            <person name="Davis C.M."/>
            <person name="Simpson J.R."/>
            <person name="Lauterbach L."/>
            <person name="Steele A.D."/>
            <person name="Gui C."/>
            <person name="Meng S."/>
            <person name="Li G."/>
            <person name="Viehrig K."/>
            <person name="Ye F."/>
            <person name="Su P."/>
            <person name="Kiefer A.F."/>
            <person name="Nichols A."/>
            <person name="Cepeda A.J."/>
            <person name="Yan W."/>
            <person name="Fan B."/>
            <person name="Jiang Y."/>
            <person name="Adhikari A."/>
            <person name="Zheng C.-J."/>
            <person name="Schuster L."/>
            <person name="Cowan T.M."/>
            <person name="Smanski M.J."/>
            <person name="Chevrette M.G."/>
            <person name="De Carvalho L.P.S."/>
            <person name="Shen B."/>
        </authorList>
    </citation>
    <scope>NUCLEOTIDE SEQUENCE [LARGE SCALE GENOMIC DNA]</scope>
    <source>
        <strain evidence="4 5">NPDC020594</strain>
    </source>
</reference>
<comment type="similarity">
    <text evidence="1">Belongs to the NmrA-type oxidoreductase family.</text>
</comment>
<sequence>MTDQPVLVLAATGGQGGAVTDALLGRRVRVRALVRDPDRRSARELAGRGVEVVAGSLSDRASLASAMSGVAGVFAFTTPFEAGIDAEVEQGRAILAAATERRVPHLVFSSVAGADQDSGVPHFESKARIEAELAAGDVPYTILGPTYFFDNALGGAERILDGVLDLPLPPDRPLQQLARPDLGAFAAEVLLDPAPYTGQRIELAGDAPTPAQMAAALGAALGREVRHEQVPLAAIGNPDMHAMWEFLNGPGYRVDIPALHAAHPDVHWTRFADWARRTWTGAR</sequence>
<dbReference type="CDD" id="cd05251">
    <property type="entry name" value="NmrA_like_SDR_a"/>
    <property type="match status" value="1"/>
</dbReference>
<dbReference type="Proteomes" id="UP001551011">
    <property type="component" value="Unassembled WGS sequence"/>
</dbReference>
<keyword evidence="5" id="KW-1185">Reference proteome</keyword>
<dbReference type="Gene3D" id="3.40.50.720">
    <property type="entry name" value="NAD(P)-binding Rossmann-like Domain"/>
    <property type="match status" value="1"/>
</dbReference>
<evidence type="ECO:0000259" key="3">
    <source>
        <dbReference type="Pfam" id="PF05368"/>
    </source>
</evidence>
<protein>
    <submittedName>
        <fullName evidence="4">NmrA/HSCARG family protein</fullName>
    </submittedName>
</protein>
<organism evidence="4 5">
    <name type="scientific">Streptomyces flaveolus</name>
    <dbReference type="NCBI Taxonomy" id="67297"/>
    <lineage>
        <taxon>Bacteria</taxon>
        <taxon>Bacillati</taxon>
        <taxon>Actinomycetota</taxon>
        <taxon>Actinomycetes</taxon>
        <taxon>Kitasatosporales</taxon>
        <taxon>Streptomycetaceae</taxon>
        <taxon>Streptomyces</taxon>
    </lineage>
</organism>
<name>A0ABV3A1G5_9ACTN</name>
<evidence type="ECO:0000256" key="2">
    <source>
        <dbReference type="ARBA" id="ARBA00022857"/>
    </source>
</evidence>
<gene>
    <name evidence="4" type="ORF">AB0H04_02080</name>
</gene>
<accession>A0ABV3A1G5</accession>